<organism evidence="1 2">
    <name type="scientific">Caballeronia choica</name>
    <dbReference type="NCBI Taxonomy" id="326476"/>
    <lineage>
        <taxon>Bacteria</taxon>
        <taxon>Pseudomonadati</taxon>
        <taxon>Pseudomonadota</taxon>
        <taxon>Betaproteobacteria</taxon>
        <taxon>Burkholderiales</taxon>
        <taxon>Burkholderiaceae</taxon>
        <taxon>Caballeronia</taxon>
    </lineage>
</organism>
<keyword evidence="2" id="KW-1185">Reference proteome</keyword>
<reference evidence="1" key="1">
    <citation type="submission" date="2016-01" db="EMBL/GenBank/DDBJ databases">
        <authorList>
            <person name="Peeters C."/>
        </authorList>
    </citation>
    <scope>NUCLEOTIDE SEQUENCE [LARGE SCALE GENOMIC DNA]</scope>
    <source>
        <strain evidence="1">LMG 22940</strain>
    </source>
</reference>
<dbReference type="Gene3D" id="3.40.50.720">
    <property type="entry name" value="NAD(P)-binding Rossmann-like Domain"/>
    <property type="match status" value="1"/>
</dbReference>
<evidence type="ECO:0000313" key="2">
    <source>
        <dbReference type="Proteomes" id="UP000054770"/>
    </source>
</evidence>
<dbReference type="SUPFAM" id="SSF51735">
    <property type="entry name" value="NAD(P)-binding Rossmann-fold domains"/>
    <property type="match status" value="1"/>
</dbReference>
<accession>A0A158IX31</accession>
<name>A0A158IX31_9BURK</name>
<protein>
    <submittedName>
        <fullName evidence="1">Short chain dehydrogenase/reductase family oxidoreductase</fullName>
    </submittedName>
</protein>
<dbReference type="EMBL" id="FCON02000030">
    <property type="protein sequence ID" value="SAL61147.1"/>
    <property type="molecule type" value="Genomic_DNA"/>
</dbReference>
<dbReference type="CDD" id="cd05373">
    <property type="entry name" value="SDR_c10"/>
    <property type="match status" value="1"/>
</dbReference>
<dbReference type="AlphaFoldDB" id="A0A158IX31"/>
<dbReference type="InterPro" id="IPR036291">
    <property type="entry name" value="NAD(P)-bd_dom_sf"/>
</dbReference>
<gene>
    <name evidence="1" type="ORF">AWB68_03155</name>
</gene>
<comment type="caution">
    <text evidence="1">The sequence shown here is derived from an EMBL/GenBank/DDBJ whole genome shotgun (WGS) entry which is preliminary data.</text>
</comment>
<dbReference type="PANTHER" id="PTHR43431:SF7">
    <property type="entry name" value="OXIDOREDUCTASE, SHORT CHAIN DEHYDROGENASE_REDUCTASE FAMILY (AFU_ORTHOLOGUE AFUA_5G14000)"/>
    <property type="match status" value="1"/>
</dbReference>
<dbReference type="Pfam" id="PF00106">
    <property type="entry name" value="adh_short"/>
    <property type="match status" value="1"/>
</dbReference>
<sequence>MQGDTPPVNTLTTTPNTALIMGAGDSLGSALARRFASEGLNVCIARRNAEQLQPLVDEIRSSGGKVHAFGCDARKEEQVMSLFERIENEIGPLSIVVFNIGANVQFNVRETTAQKYYKVWEMACFSGFLTGREAARYMAPRGQGTIFFTGATASIRGAEGYSAFAGAKHGLRSLAQSMAREFGKQGLHVVHPVIDGPIDTPFVRERFPELVAERPADGLLAPDDIADTYWFLHTQKRSAWTFELDIRPYLEIITNF</sequence>
<dbReference type="InterPro" id="IPR002347">
    <property type="entry name" value="SDR_fam"/>
</dbReference>
<dbReference type="Proteomes" id="UP000054770">
    <property type="component" value="Unassembled WGS sequence"/>
</dbReference>
<evidence type="ECO:0000313" key="1">
    <source>
        <dbReference type="EMBL" id="SAL61147.1"/>
    </source>
</evidence>
<dbReference type="PRINTS" id="PR00081">
    <property type="entry name" value="GDHRDH"/>
</dbReference>
<dbReference type="PANTHER" id="PTHR43431">
    <property type="entry name" value="OXIDOREDUCTASE, SHORT CHAIN DEHYDROGENASE/REDUCTASE FAMILY (AFU_ORTHOLOGUE AFUA_5G14000)"/>
    <property type="match status" value="1"/>
</dbReference>
<proteinExistence type="predicted"/>